<keyword evidence="1" id="KW-0812">Transmembrane</keyword>
<dbReference type="GO" id="GO:0000149">
    <property type="term" value="F:SNARE binding"/>
    <property type="evidence" value="ECO:0007669"/>
    <property type="project" value="TreeGrafter"/>
</dbReference>
<evidence type="ECO:0000313" key="4">
    <source>
        <dbReference type="Proteomes" id="UP000187209"/>
    </source>
</evidence>
<feature type="transmembrane region" description="Helical" evidence="1">
    <location>
        <begin position="174"/>
        <end position="197"/>
    </location>
</feature>
<sequence length="200" mass="22440">MSSLRKSLLSDQFSILLGNSKKNIEKLDVKGGKNQDLQSIEKLCEDAEASLNALKEYEPVNNQERREQALALNTLSQLFEQSLSQIASLSSSNQIQLFSDLQEDVLKSRKDHLQVLEKKLGTVHEIMKECSDIVIVQGKSLDRIDSEMSIADENTKKAKDQLIIASKKQKYKRYCCVTVLIVTSLVLIGIIVLSFLLGQI</sequence>
<dbReference type="SMART" id="SM00397">
    <property type="entry name" value="t_SNARE"/>
    <property type="match status" value="1"/>
</dbReference>
<dbReference type="GO" id="GO:0005484">
    <property type="term" value="F:SNAP receptor activity"/>
    <property type="evidence" value="ECO:0007669"/>
    <property type="project" value="TreeGrafter"/>
</dbReference>
<dbReference type="GO" id="GO:0006886">
    <property type="term" value="P:intracellular protein transport"/>
    <property type="evidence" value="ECO:0007669"/>
    <property type="project" value="TreeGrafter"/>
</dbReference>
<keyword evidence="4" id="KW-1185">Reference proteome</keyword>
<dbReference type="GO" id="GO:0012505">
    <property type="term" value="C:endomembrane system"/>
    <property type="evidence" value="ECO:0007669"/>
    <property type="project" value="TreeGrafter"/>
</dbReference>
<proteinExistence type="predicted"/>
<reference evidence="3 4" key="1">
    <citation type="submission" date="2016-11" db="EMBL/GenBank/DDBJ databases">
        <title>The macronuclear genome of Stentor coeruleus: a giant cell with tiny introns.</title>
        <authorList>
            <person name="Slabodnick M."/>
            <person name="Ruby J.G."/>
            <person name="Reiff S.B."/>
            <person name="Swart E.C."/>
            <person name="Gosai S."/>
            <person name="Prabakaran S."/>
            <person name="Witkowska E."/>
            <person name="Larue G.E."/>
            <person name="Fisher S."/>
            <person name="Freeman R.M."/>
            <person name="Gunawardena J."/>
            <person name="Chu W."/>
            <person name="Stover N.A."/>
            <person name="Gregory B.D."/>
            <person name="Nowacki M."/>
            <person name="Derisi J."/>
            <person name="Roy S.W."/>
            <person name="Marshall W.F."/>
            <person name="Sood P."/>
        </authorList>
    </citation>
    <scope>NUCLEOTIDE SEQUENCE [LARGE SCALE GENOMIC DNA]</scope>
    <source>
        <strain evidence="3">WM001</strain>
    </source>
</reference>
<dbReference type="SMR" id="A0A1R2BSQ4"/>
<dbReference type="GO" id="GO:0048278">
    <property type="term" value="P:vesicle docking"/>
    <property type="evidence" value="ECO:0007669"/>
    <property type="project" value="TreeGrafter"/>
</dbReference>
<name>A0A1R2BSQ4_9CILI</name>
<protein>
    <recommendedName>
        <fullName evidence="2">t-SNARE coiled-coil homology domain-containing protein</fullName>
    </recommendedName>
</protein>
<dbReference type="PROSITE" id="PS50192">
    <property type="entry name" value="T_SNARE"/>
    <property type="match status" value="1"/>
</dbReference>
<dbReference type="InterPro" id="IPR045242">
    <property type="entry name" value="Syntaxin"/>
</dbReference>
<keyword evidence="1" id="KW-0472">Membrane</keyword>
<dbReference type="Proteomes" id="UP000187209">
    <property type="component" value="Unassembled WGS sequence"/>
</dbReference>
<dbReference type="GO" id="GO:0006906">
    <property type="term" value="P:vesicle fusion"/>
    <property type="evidence" value="ECO:0007669"/>
    <property type="project" value="TreeGrafter"/>
</dbReference>
<accession>A0A1R2BSQ4</accession>
<dbReference type="SUPFAM" id="SSF58038">
    <property type="entry name" value="SNARE fusion complex"/>
    <property type="match status" value="1"/>
</dbReference>
<evidence type="ECO:0000256" key="1">
    <source>
        <dbReference type="SAM" id="Phobius"/>
    </source>
</evidence>
<dbReference type="Pfam" id="PF05739">
    <property type="entry name" value="SNARE"/>
    <property type="match status" value="1"/>
</dbReference>
<dbReference type="InterPro" id="IPR000727">
    <property type="entry name" value="T_SNARE_dom"/>
</dbReference>
<dbReference type="EMBL" id="MPUH01000454">
    <property type="protein sequence ID" value="OMJ79784.1"/>
    <property type="molecule type" value="Genomic_DNA"/>
</dbReference>
<organism evidence="3 4">
    <name type="scientific">Stentor coeruleus</name>
    <dbReference type="NCBI Taxonomy" id="5963"/>
    <lineage>
        <taxon>Eukaryota</taxon>
        <taxon>Sar</taxon>
        <taxon>Alveolata</taxon>
        <taxon>Ciliophora</taxon>
        <taxon>Postciliodesmatophora</taxon>
        <taxon>Heterotrichea</taxon>
        <taxon>Heterotrichida</taxon>
        <taxon>Stentoridae</taxon>
        <taxon>Stentor</taxon>
    </lineage>
</organism>
<dbReference type="Gene3D" id="1.20.5.110">
    <property type="match status" value="1"/>
</dbReference>
<dbReference type="PANTHER" id="PTHR19957">
    <property type="entry name" value="SYNTAXIN"/>
    <property type="match status" value="1"/>
</dbReference>
<dbReference type="GO" id="GO:0031201">
    <property type="term" value="C:SNARE complex"/>
    <property type="evidence" value="ECO:0007669"/>
    <property type="project" value="TreeGrafter"/>
</dbReference>
<evidence type="ECO:0000259" key="2">
    <source>
        <dbReference type="PROSITE" id="PS50192"/>
    </source>
</evidence>
<feature type="domain" description="T-SNARE coiled-coil homology" evidence="2">
    <location>
        <begin position="103"/>
        <end position="165"/>
    </location>
</feature>
<keyword evidence="1" id="KW-1133">Transmembrane helix</keyword>
<comment type="caution">
    <text evidence="3">The sequence shown here is derived from an EMBL/GenBank/DDBJ whole genome shotgun (WGS) entry which is preliminary data.</text>
</comment>
<gene>
    <name evidence="3" type="ORF">SteCoe_20134</name>
</gene>
<dbReference type="AlphaFoldDB" id="A0A1R2BSQ4"/>
<evidence type="ECO:0000313" key="3">
    <source>
        <dbReference type="EMBL" id="OMJ79784.1"/>
    </source>
</evidence>